<name>A0A8S4SKT9_9NEOP</name>
<keyword evidence="3" id="KW-1185">Reference proteome</keyword>
<feature type="compositionally biased region" description="Pro residues" evidence="1">
    <location>
        <begin position="111"/>
        <end position="121"/>
    </location>
</feature>
<dbReference type="OrthoDB" id="7342114at2759"/>
<feature type="compositionally biased region" description="Basic residues" evidence="1">
    <location>
        <begin position="72"/>
        <end position="83"/>
    </location>
</feature>
<evidence type="ECO:0000256" key="1">
    <source>
        <dbReference type="SAM" id="MobiDB-lite"/>
    </source>
</evidence>
<proteinExistence type="predicted"/>
<accession>A0A8S4SKT9</accession>
<gene>
    <name evidence="2" type="primary">jg19813</name>
    <name evidence="2" type="ORF">PAEG_LOCUS25349</name>
</gene>
<feature type="region of interest" description="Disordered" evidence="1">
    <location>
        <begin position="15"/>
        <end position="207"/>
    </location>
</feature>
<organism evidence="2 3">
    <name type="scientific">Pararge aegeria aegeria</name>
    <dbReference type="NCBI Taxonomy" id="348720"/>
    <lineage>
        <taxon>Eukaryota</taxon>
        <taxon>Metazoa</taxon>
        <taxon>Ecdysozoa</taxon>
        <taxon>Arthropoda</taxon>
        <taxon>Hexapoda</taxon>
        <taxon>Insecta</taxon>
        <taxon>Pterygota</taxon>
        <taxon>Neoptera</taxon>
        <taxon>Endopterygota</taxon>
        <taxon>Lepidoptera</taxon>
        <taxon>Glossata</taxon>
        <taxon>Ditrysia</taxon>
        <taxon>Papilionoidea</taxon>
        <taxon>Nymphalidae</taxon>
        <taxon>Satyrinae</taxon>
        <taxon>Satyrini</taxon>
        <taxon>Parargina</taxon>
        <taxon>Pararge</taxon>
    </lineage>
</organism>
<protein>
    <submittedName>
        <fullName evidence="2">Jg19813 protein</fullName>
    </submittedName>
</protein>
<feature type="compositionally biased region" description="Basic and acidic residues" evidence="1">
    <location>
        <begin position="44"/>
        <end position="54"/>
    </location>
</feature>
<dbReference type="EMBL" id="CAKXAJ010026312">
    <property type="protein sequence ID" value="CAH2266613.1"/>
    <property type="molecule type" value="Genomic_DNA"/>
</dbReference>
<feature type="compositionally biased region" description="Acidic residues" evidence="1">
    <location>
        <begin position="140"/>
        <end position="157"/>
    </location>
</feature>
<comment type="caution">
    <text evidence="2">The sequence shown here is derived from an EMBL/GenBank/DDBJ whole genome shotgun (WGS) entry which is preliminary data.</text>
</comment>
<evidence type="ECO:0000313" key="3">
    <source>
        <dbReference type="Proteomes" id="UP000838756"/>
    </source>
</evidence>
<sequence>MPECPESFPFTIPIIRFTMEDDRPASSERQQTKKMSLLTPVKIEVPDPGRRSSEPTRYYIPPQCNNKLSPRAARKHDSKRKSKLSVGGDNPCKETFGPKPCNCEDCRASSPLPPGYGPPTMSPGYDQMKSSLLEVPWSEDYTEASSDDLSSEWDSDAPEPAPTPRPTQKLGEPMDIGYWNGPQRGGQTTSGESLGAAGGKRPRAVDCGTPYKRPMCKLLKDQQWVSIG</sequence>
<dbReference type="Proteomes" id="UP000838756">
    <property type="component" value="Unassembled WGS sequence"/>
</dbReference>
<reference evidence="2" key="1">
    <citation type="submission" date="2022-03" db="EMBL/GenBank/DDBJ databases">
        <authorList>
            <person name="Lindestad O."/>
        </authorList>
    </citation>
    <scope>NUCLEOTIDE SEQUENCE</scope>
</reference>
<evidence type="ECO:0000313" key="2">
    <source>
        <dbReference type="EMBL" id="CAH2266613.1"/>
    </source>
</evidence>
<dbReference type="AlphaFoldDB" id="A0A8S4SKT9"/>